<dbReference type="EMBL" id="PFAG01000001">
    <property type="protein sequence ID" value="PIR98718.1"/>
    <property type="molecule type" value="Genomic_DNA"/>
</dbReference>
<evidence type="ECO:0000313" key="2">
    <source>
        <dbReference type="Proteomes" id="UP000230776"/>
    </source>
</evidence>
<sequence length="85" mass="9768">MARVIRVEEERSLVELEWNGITITFEVFDDSDGQLNARVVGRGKIFSTRSNPGDTDIPKTAFWKMRRQALAIIGSRRKRTQGKLF</sequence>
<evidence type="ECO:0000313" key="1">
    <source>
        <dbReference type="EMBL" id="PIR98718.1"/>
    </source>
</evidence>
<comment type="caution">
    <text evidence="1">The sequence shown here is derived from an EMBL/GenBank/DDBJ whole genome shotgun (WGS) entry which is preliminary data.</text>
</comment>
<gene>
    <name evidence="1" type="ORF">COT88_00030</name>
</gene>
<proteinExistence type="predicted"/>
<dbReference type="Proteomes" id="UP000230776">
    <property type="component" value="Unassembled WGS sequence"/>
</dbReference>
<accession>A0A2H0VI06</accession>
<name>A0A2H0VI06_9BACT</name>
<reference evidence="2" key="1">
    <citation type="submission" date="2017-09" db="EMBL/GenBank/DDBJ databases">
        <title>Depth-based differentiation of microbial function through sediment-hosted aquifers and enrichment of novel symbionts in the deep terrestrial subsurface.</title>
        <authorList>
            <person name="Probst A.J."/>
            <person name="Ladd B."/>
            <person name="Jarett J.K."/>
            <person name="Geller-Mcgrath D.E."/>
            <person name="Sieber C.M.K."/>
            <person name="Emerson J.B."/>
            <person name="Anantharaman K."/>
            <person name="Thomas B.C."/>
            <person name="Malmstrom R."/>
            <person name="Stieglmeier M."/>
            <person name="Klingl A."/>
            <person name="Woyke T."/>
            <person name="Ryan C.M."/>
            <person name="Banfield J.F."/>
        </authorList>
    </citation>
    <scope>NUCLEOTIDE SEQUENCE [LARGE SCALE GENOMIC DNA]</scope>
</reference>
<dbReference type="AlphaFoldDB" id="A0A2H0VI06"/>
<protein>
    <submittedName>
        <fullName evidence="1">Uncharacterized protein</fullName>
    </submittedName>
</protein>
<organism evidence="1 2">
    <name type="scientific">Candidatus Colwellbacteria bacterium CG10_big_fil_rev_8_21_14_0_10_41_28</name>
    <dbReference type="NCBI Taxonomy" id="1974539"/>
    <lineage>
        <taxon>Bacteria</taxon>
        <taxon>Candidatus Colwelliibacteriota</taxon>
    </lineage>
</organism>